<evidence type="ECO:0000313" key="2">
    <source>
        <dbReference type="EMBL" id="CAF3176883.1"/>
    </source>
</evidence>
<evidence type="ECO:0000256" key="1">
    <source>
        <dbReference type="ARBA" id="ARBA00022441"/>
    </source>
</evidence>
<reference evidence="2" key="1">
    <citation type="submission" date="2021-02" db="EMBL/GenBank/DDBJ databases">
        <authorList>
            <person name="Nowell W R."/>
        </authorList>
    </citation>
    <scope>NUCLEOTIDE SEQUENCE</scope>
</reference>
<dbReference type="Gene3D" id="2.120.10.80">
    <property type="entry name" value="Kelch-type beta propeller"/>
    <property type="match status" value="1"/>
</dbReference>
<comment type="caution">
    <text evidence="2">The sequence shown here is derived from an EMBL/GenBank/DDBJ whole genome shotgun (WGS) entry which is preliminary data.</text>
</comment>
<dbReference type="InterPro" id="IPR006652">
    <property type="entry name" value="Kelch_1"/>
</dbReference>
<accession>A0A817PVJ6</accession>
<keyword evidence="1" id="KW-0880">Kelch repeat</keyword>
<dbReference type="Proteomes" id="UP000663825">
    <property type="component" value="Unassembled WGS sequence"/>
</dbReference>
<dbReference type="Pfam" id="PF01344">
    <property type="entry name" value="Kelch_1"/>
    <property type="match status" value="2"/>
</dbReference>
<sequence>MTSVAVTGATTKFPALTAATTTTTIATLTVTNDRNTTAGWLYMDKMNGARYRHTVAVLANGKVLVTGGRNGSYALNTAELCDPETEIWITTSSVNNERYVHTASMVASGEVLVTGGWNASYALNSVELYDVSARN</sequence>
<organism evidence="2 3">
    <name type="scientific">Rotaria socialis</name>
    <dbReference type="NCBI Taxonomy" id="392032"/>
    <lineage>
        <taxon>Eukaryota</taxon>
        <taxon>Metazoa</taxon>
        <taxon>Spiralia</taxon>
        <taxon>Gnathifera</taxon>
        <taxon>Rotifera</taxon>
        <taxon>Eurotatoria</taxon>
        <taxon>Bdelloidea</taxon>
        <taxon>Philodinida</taxon>
        <taxon>Philodinidae</taxon>
        <taxon>Rotaria</taxon>
    </lineage>
</organism>
<dbReference type="OrthoDB" id="10046984at2759"/>
<protein>
    <submittedName>
        <fullName evidence="2">Uncharacterized protein</fullName>
    </submittedName>
</protein>
<dbReference type="InterPro" id="IPR015915">
    <property type="entry name" value="Kelch-typ_b-propeller"/>
</dbReference>
<evidence type="ECO:0000313" key="3">
    <source>
        <dbReference type="Proteomes" id="UP000663825"/>
    </source>
</evidence>
<gene>
    <name evidence="2" type="ORF">TIS948_LOCUS11126</name>
</gene>
<proteinExistence type="predicted"/>
<name>A0A817PVJ6_9BILA</name>
<dbReference type="AlphaFoldDB" id="A0A817PVJ6"/>
<dbReference type="SUPFAM" id="SSF117281">
    <property type="entry name" value="Kelch motif"/>
    <property type="match status" value="1"/>
</dbReference>
<dbReference type="EMBL" id="CAJNXB010001567">
    <property type="protein sequence ID" value="CAF3176883.1"/>
    <property type="molecule type" value="Genomic_DNA"/>
</dbReference>